<proteinExistence type="predicted"/>
<feature type="transmembrane region" description="Helical" evidence="6">
    <location>
        <begin position="358"/>
        <end position="378"/>
    </location>
</feature>
<dbReference type="GO" id="GO:0015179">
    <property type="term" value="F:L-amino acid transmembrane transporter activity"/>
    <property type="evidence" value="ECO:0007669"/>
    <property type="project" value="TreeGrafter"/>
</dbReference>
<dbReference type="RefSeq" id="XP_016646737.1">
    <property type="nucleotide sequence ID" value="XM_016783104.1"/>
</dbReference>
<dbReference type="Proteomes" id="UP000028545">
    <property type="component" value="Unassembled WGS sequence"/>
</dbReference>
<dbReference type="HOGENOM" id="CLU_013661_0_0_1"/>
<feature type="transmembrane region" description="Helical" evidence="6">
    <location>
        <begin position="197"/>
        <end position="215"/>
    </location>
</feature>
<keyword evidence="4 6" id="KW-0472">Membrane</keyword>
<evidence type="ECO:0000256" key="1">
    <source>
        <dbReference type="ARBA" id="ARBA00004141"/>
    </source>
</evidence>
<dbReference type="VEuPathDB" id="FungiDB:SAPIO_CDS0285"/>
<dbReference type="KEGG" id="sapo:SAPIO_CDS0285"/>
<gene>
    <name evidence="7" type="ORF">SAPIO_CDS0285</name>
</gene>
<dbReference type="InterPro" id="IPR050598">
    <property type="entry name" value="AminoAcid_Transporter"/>
</dbReference>
<feature type="transmembrane region" description="Helical" evidence="6">
    <location>
        <begin position="113"/>
        <end position="137"/>
    </location>
</feature>
<evidence type="ECO:0000256" key="5">
    <source>
        <dbReference type="SAM" id="MobiDB-lite"/>
    </source>
</evidence>
<evidence type="ECO:0000256" key="6">
    <source>
        <dbReference type="SAM" id="Phobius"/>
    </source>
</evidence>
<protein>
    <recommendedName>
        <fullName evidence="9">High-affinity methionine permease</fullName>
    </recommendedName>
</protein>
<evidence type="ECO:0000313" key="7">
    <source>
        <dbReference type="EMBL" id="KEZ46938.1"/>
    </source>
</evidence>
<organism evidence="7 8">
    <name type="scientific">Pseudallescheria apiosperma</name>
    <name type="common">Scedosporium apiospermum</name>
    <dbReference type="NCBI Taxonomy" id="563466"/>
    <lineage>
        <taxon>Eukaryota</taxon>
        <taxon>Fungi</taxon>
        <taxon>Dikarya</taxon>
        <taxon>Ascomycota</taxon>
        <taxon>Pezizomycotina</taxon>
        <taxon>Sordariomycetes</taxon>
        <taxon>Hypocreomycetidae</taxon>
        <taxon>Microascales</taxon>
        <taxon>Microascaceae</taxon>
        <taxon>Scedosporium</taxon>
    </lineage>
</organism>
<comment type="caution">
    <text evidence="7">The sequence shown here is derived from an EMBL/GenBank/DDBJ whole genome shotgun (WGS) entry which is preliminary data.</text>
</comment>
<dbReference type="GeneID" id="27718437"/>
<dbReference type="OMA" id="YVFWIYI"/>
<dbReference type="InterPro" id="IPR002293">
    <property type="entry name" value="AA/rel_permease1"/>
</dbReference>
<feature type="region of interest" description="Disordered" evidence="5">
    <location>
        <begin position="572"/>
        <end position="599"/>
    </location>
</feature>
<evidence type="ECO:0000256" key="4">
    <source>
        <dbReference type="ARBA" id="ARBA00023136"/>
    </source>
</evidence>
<feature type="region of interest" description="Disordered" evidence="5">
    <location>
        <begin position="1"/>
        <end position="31"/>
    </location>
</feature>
<evidence type="ECO:0000313" key="8">
    <source>
        <dbReference type="Proteomes" id="UP000028545"/>
    </source>
</evidence>
<feature type="transmembrane region" description="Helical" evidence="6">
    <location>
        <begin position="157"/>
        <end position="185"/>
    </location>
</feature>
<dbReference type="EMBL" id="JOWA01000011">
    <property type="protein sequence ID" value="KEZ46938.1"/>
    <property type="molecule type" value="Genomic_DNA"/>
</dbReference>
<feature type="transmembrane region" description="Helical" evidence="6">
    <location>
        <begin position="439"/>
        <end position="458"/>
    </location>
</feature>
<feature type="transmembrane region" description="Helical" evidence="6">
    <location>
        <begin position="470"/>
        <end position="493"/>
    </location>
</feature>
<dbReference type="AlphaFoldDB" id="A0A084GHX6"/>
<name>A0A084GHX6_PSEDA</name>
<dbReference type="Pfam" id="PF13520">
    <property type="entry name" value="AA_permease_2"/>
    <property type="match status" value="1"/>
</dbReference>
<dbReference type="GO" id="GO:0016020">
    <property type="term" value="C:membrane"/>
    <property type="evidence" value="ECO:0007669"/>
    <property type="project" value="UniProtKB-SubCell"/>
</dbReference>
<dbReference type="Gene3D" id="1.20.1740.10">
    <property type="entry name" value="Amino acid/polyamine transporter I"/>
    <property type="match status" value="1"/>
</dbReference>
<comment type="subcellular location">
    <subcellularLocation>
        <location evidence="1">Membrane</location>
        <topology evidence="1">Multi-pass membrane protein</topology>
    </subcellularLocation>
</comment>
<evidence type="ECO:0008006" key="9">
    <source>
        <dbReference type="Google" id="ProtNLM"/>
    </source>
</evidence>
<feature type="transmembrane region" description="Helical" evidence="6">
    <location>
        <begin position="221"/>
        <end position="245"/>
    </location>
</feature>
<dbReference type="FunFam" id="1.20.1740.10:FF:000025">
    <property type="entry name" value="High-affinity methionine permease"/>
    <property type="match status" value="1"/>
</dbReference>
<keyword evidence="3 6" id="KW-1133">Transmembrane helix</keyword>
<dbReference type="PANTHER" id="PTHR11785:SF353">
    <property type="entry name" value="METHIONINE TRANSPORTER (EUROFUNG)"/>
    <property type="match status" value="1"/>
</dbReference>
<feature type="transmembrane region" description="Helical" evidence="6">
    <location>
        <begin position="505"/>
        <end position="532"/>
    </location>
</feature>
<evidence type="ECO:0000256" key="3">
    <source>
        <dbReference type="ARBA" id="ARBA00022989"/>
    </source>
</evidence>
<keyword evidence="2 6" id="KW-0812">Transmembrane</keyword>
<feature type="transmembrane region" description="Helical" evidence="6">
    <location>
        <begin position="307"/>
        <end position="327"/>
    </location>
</feature>
<dbReference type="OrthoDB" id="5982228at2759"/>
<dbReference type="PANTHER" id="PTHR11785">
    <property type="entry name" value="AMINO ACID TRANSPORTER"/>
    <property type="match status" value="1"/>
</dbReference>
<evidence type="ECO:0000256" key="2">
    <source>
        <dbReference type="ARBA" id="ARBA00022692"/>
    </source>
</evidence>
<feature type="compositionally biased region" description="Basic and acidic residues" evidence="5">
    <location>
        <begin position="587"/>
        <end position="599"/>
    </location>
</feature>
<accession>A0A084GHX6</accession>
<keyword evidence="8" id="KW-1185">Reference proteome</keyword>
<reference evidence="7 8" key="1">
    <citation type="journal article" date="2014" name="Genome Announc.">
        <title>Draft genome sequence of the pathogenic fungus Scedosporium apiospermum.</title>
        <authorList>
            <person name="Vandeputte P."/>
            <person name="Ghamrawi S."/>
            <person name="Rechenmann M."/>
            <person name="Iltis A."/>
            <person name="Giraud S."/>
            <person name="Fleury M."/>
            <person name="Thornton C."/>
            <person name="Delhaes L."/>
            <person name="Meyer W."/>
            <person name="Papon N."/>
            <person name="Bouchara J.P."/>
        </authorList>
    </citation>
    <scope>NUCLEOTIDE SEQUENCE [LARGE SCALE GENOMIC DNA]</scope>
    <source>
        <strain evidence="7 8">IHEM 14462</strain>
    </source>
</reference>
<sequence>MVFSQLKSRFGGAGNTPQQPAYPAESAGAEASDSEASVLRDGDFAYVRAKGGNNSLPSYQEAVGAPVEGHSPLGYHVGWATVVFLNVNQMIGTGIFSTPGTILKSTGSIGLALIYWVIGFIMAVAGFATYLEFASYFPNRSGSEVVYLEQAYPRPKHFFPIAFAVQSVILSFSSSNAIVLSRYLWRIAGKTPSDWQMKGVAIAAYTLAVICVIAHNKFSLWAVNGFGVIKLITLVFISITGLVVLGKNVDHIPDPNVNFRDAFAGTTDNGNDLSSALVNIIFSYSGYANAFNVVNEIQRPIPVIKRYGLLSVLLVAILYILCNIAYFSSVPKEEFAKSKEIAAAVFFRAVFRTKGAETALNVLVLLSAFGNLLAVLIGQSRLIREIGRQGVLPYPKFWVSTKPFGTPLGPYILKWVMTFVMIVAPPAGDAFQFVVSLKVYPEAIFHILLSVGLYIVRYRHKRVGHKRTDFRAWDVLVIFFILVQVFVAVMPWWPPKGGPYAGDVSFWYATYCVVGIAVLILCGIYYVSWIYLIPHWKGYAIRAEVLDVDNNGATTHRLVKVPNAELQRWDAEHDDAGNLRQRSVSGESDKTEESGEKTV</sequence>
<feature type="transmembrane region" description="Helical" evidence="6">
    <location>
        <begin position="408"/>
        <end position="427"/>
    </location>
</feature>